<dbReference type="SUPFAM" id="SSF50249">
    <property type="entry name" value="Nucleic acid-binding proteins"/>
    <property type="match status" value="3"/>
</dbReference>
<dbReference type="InterPro" id="IPR012340">
    <property type="entry name" value="NA-bd_OB-fold"/>
</dbReference>
<keyword evidence="4" id="KW-0689">Ribosomal protein</keyword>
<name>A0ABQ8JVB2_DERPT</name>
<reference evidence="4 5" key="2">
    <citation type="journal article" date="2022" name="Mol. Biol. Evol.">
        <title>Comparative Genomics Reveals Insights into the Divergent Evolution of Astigmatic Mites and Household Pest Adaptations.</title>
        <authorList>
            <person name="Xiong Q."/>
            <person name="Wan A.T."/>
            <person name="Liu X."/>
            <person name="Fung C.S."/>
            <person name="Xiao X."/>
            <person name="Malainual N."/>
            <person name="Hou J."/>
            <person name="Wang L."/>
            <person name="Wang M."/>
            <person name="Yang K.Y."/>
            <person name="Cui Y."/>
            <person name="Leung E.L."/>
            <person name="Nong W."/>
            <person name="Shin S.K."/>
            <person name="Au S.W."/>
            <person name="Jeong K.Y."/>
            <person name="Chew F.T."/>
            <person name="Hui J.H."/>
            <person name="Leung T.F."/>
            <person name="Tungtrongchitr A."/>
            <person name="Zhong N."/>
            <person name="Liu Z."/>
            <person name="Tsui S.K."/>
        </authorList>
    </citation>
    <scope>NUCLEOTIDE SEQUENCE [LARGE SCALE GENOMIC DNA]</scope>
    <source>
        <strain evidence="4">Derp</strain>
    </source>
</reference>
<dbReference type="EMBL" id="NJHN03000010">
    <property type="protein sequence ID" value="KAH9426405.1"/>
    <property type="molecule type" value="Genomic_DNA"/>
</dbReference>
<dbReference type="Proteomes" id="UP000887458">
    <property type="component" value="Unassembled WGS sequence"/>
</dbReference>
<dbReference type="Gene3D" id="2.40.50.140">
    <property type="entry name" value="Nucleic acid-binding proteins"/>
    <property type="match status" value="3"/>
</dbReference>
<accession>A0ABQ8JVB2</accession>
<keyword evidence="4" id="KW-0687">Ribonucleoprotein</keyword>
<protein>
    <submittedName>
        <fullName evidence="4">60S acidic ribosomal protein P1</fullName>
    </submittedName>
</protein>
<evidence type="ECO:0000259" key="2">
    <source>
        <dbReference type="Pfam" id="PF08646"/>
    </source>
</evidence>
<keyword evidence="5" id="KW-1185">Reference proteome</keyword>
<gene>
    <name evidence="4" type="primary">RPA1_3</name>
    <name evidence="4" type="ORF">DERP_010973</name>
</gene>
<feature type="domain" description="Replication protein A OB" evidence="3">
    <location>
        <begin position="168"/>
        <end position="262"/>
    </location>
</feature>
<dbReference type="PANTHER" id="PTHR47165:SF4">
    <property type="entry name" value="OS03G0429900 PROTEIN"/>
    <property type="match status" value="1"/>
</dbReference>
<dbReference type="Pfam" id="PF16900">
    <property type="entry name" value="REPA_OB_2"/>
    <property type="match status" value="1"/>
</dbReference>
<dbReference type="InterPro" id="IPR031657">
    <property type="entry name" value="REPA_OB_2"/>
</dbReference>
<dbReference type="PANTHER" id="PTHR47165">
    <property type="entry name" value="OS03G0429900 PROTEIN"/>
    <property type="match status" value="1"/>
</dbReference>
<dbReference type="GO" id="GO:0005840">
    <property type="term" value="C:ribosome"/>
    <property type="evidence" value="ECO:0007669"/>
    <property type="project" value="UniProtKB-KW"/>
</dbReference>
<dbReference type="Pfam" id="PF08646">
    <property type="entry name" value="Rep_fac-A_C"/>
    <property type="match status" value="1"/>
</dbReference>
<organism evidence="4 5">
    <name type="scientific">Dermatophagoides pteronyssinus</name>
    <name type="common">European house dust mite</name>
    <dbReference type="NCBI Taxonomy" id="6956"/>
    <lineage>
        <taxon>Eukaryota</taxon>
        <taxon>Metazoa</taxon>
        <taxon>Ecdysozoa</taxon>
        <taxon>Arthropoda</taxon>
        <taxon>Chelicerata</taxon>
        <taxon>Arachnida</taxon>
        <taxon>Acari</taxon>
        <taxon>Acariformes</taxon>
        <taxon>Sarcoptiformes</taxon>
        <taxon>Astigmata</taxon>
        <taxon>Psoroptidia</taxon>
        <taxon>Analgoidea</taxon>
        <taxon>Pyroglyphidae</taxon>
        <taxon>Dermatophagoidinae</taxon>
        <taxon>Dermatophagoides</taxon>
    </lineage>
</organism>
<dbReference type="CDD" id="cd04474">
    <property type="entry name" value="RPA1_DBD_A"/>
    <property type="match status" value="1"/>
</dbReference>
<dbReference type="CDD" id="cd04475">
    <property type="entry name" value="RPA1_DBD_B"/>
    <property type="match status" value="1"/>
</dbReference>
<evidence type="ECO:0000313" key="5">
    <source>
        <dbReference type="Proteomes" id="UP000887458"/>
    </source>
</evidence>
<sequence length="448" mass="51946">MESPDYDVDYDVDYNVYECFCFNHSSFYRDGGDNEPVVTTIKKLNAKKSNFSIDVKVATKSPIHYFKKQSNSIEMGKLFRFDVYDKEFSEIRITAFNEDCDRFFNLIQIDQCYRICYGHVKHSNHRYSTLSNAYEIHTTNSTIIEPLKVSPFGPRKIIYNFIPFSSLLNNNSSNTVIDCIGIIDSINPVRKVYSSYVGHQVSLRNISIFDYSQTNIQIAIWQKMADDFCGESGQIIALKNVKICSFNGLSLSCTSMTTITIDPDIPEAIQLRNWYHTNNSTLIQNVKLFYIEQIKETSNFKKTFDCLATIVSTSFKHHPAYRMCPNGEQCKRKLSTTGEGELFCGYCGWLESSSLIHYKWGLRSQFQINDMTGSIWIIVFGDQTEKLIGKTAEEISQMTLETWLNLFYSTIWMQQYRKSIYQSKNCYNIIAINRIDTKMLIQQIRKLE</sequence>
<proteinExistence type="predicted"/>
<keyword evidence="1" id="KW-0238">DNA-binding</keyword>
<feature type="domain" description="Replication factor A C-terminal" evidence="2">
    <location>
        <begin position="305"/>
        <end position="400"/>
    </location>
</feature>
<reference evidence="4 5" key="1">
    <citation type="journal article" date="2018" name="J. Allergy Clin. Immunol.">
        <title>High-quality assembly of Dermatophagoides pteronyssinus genome and transcriptome reveals a wide range of novel allergens.</title>
        <authorList>
            <person name="Liu X.Y."/>
            <person name="Yang K.Y."/>
            <person name="Wang M.Q."/>
            <person name="Kwok J.S."/>
            <person name="Zeng X."/>
            <person name="Yang Z."/>
            <person name="Xiao X.J."/>
            <person name="Lau C.P."/>
            <person name="Li Y."/>
            <person name="Huang Z.M."/>
            <person name="Ba J.G."/>
            <person name="Yim A.K."/>
            <person name="Ouyang C.Y."/>
            <person name="Ngai S.M."/>
            <person name="Chan T.F."/>
            <person name="Leung E.L."/>
            <person name="Liu L."/>
            <person name="Liu Z.G."/>
            <person name="Tsui S.K."/>
        </authorList>
    </citation>
    <scope>NUCLEOTIDE SEQUENCE [LARGE SCALE GENOMIC DNA]</scope>
    <source>
        <strain evidence="4">Derp</strain>
    </source>
</reference>
<dbReference type="InterPro" id="IPR013955">
    <property type="entry name" value="Rep_factor-A_C"/>
</dbReference>
<evidence type="ECO:0000313" key="4">
    <source>
        <dbReference type="EMBL" id="KAH9426405.1"/>
    </source>
</evidence>
<evidence type="ECO:0000259" key="3">
    <source>
        <dbReference type="Pfam" id="PF16900"/>
    </source>
</evidence>
<comment type="caution">
    <text evidence="4">The sequence shown here is derived from an EMBL/GenBank/DDBJ whole genome shotgun (WGS) entry which is preliminary data.</text>
</comment>
<evidence type="ECO:0000256" key="1">
    <source>
        <dbReference type="ARBA" id="ARBA00023125"/>
    </source>
</evidence>